<dbReference type="HOGENOM" id="CLU_169299_1_0_2"/>
<comment type="subunit">
    <text evidence="4">Part of the signal recognition particle protein translocation system, which is composed of SRP and FtsY. Archaeal SRP consists of a 7S RNA molecule of 300 nucleotides and two protein subunits: SRP54 and SRP19.</text>
</comment>
<dbReference type="AlphaFoldDB" id="A0A0F7CLD2"/>
<dbReference type="RefSeq" id="WP_052884769.1">
    <property type="nucleotide sequence ID" value="NZ_CP009961.1"/>
</dbReference>
<dbReference type="Pfam" id="PF01922">
    <property type="entry name" value="SRP19"/>
    <property type="match status" value="1"/>
</dbReference>
<dbReference type="GO" id="GO:0006614">
    <property type="term" value="P:SRP-dependent cotranslational protein targeting to membrane"/>
    <property type="evidence" value="ECO:0007669"/>
    <property type="project" value="InterPro"/>
</dbReference>
<dbReference type="Proteomes" id="UP000067434">
    <property type="component" value="Chromosome"/>
</dbReference>
<dbReference type="OrthoDB" id="56356at2157"/>
<dbReference type="EMBL" id="CP009961">
    <property type="protein sequence ID" value="AKG39206.1"/>
    <property type="molecule type" value="Genomic_DNA"/>
</dbReference>
<sequence length="100" mass="11684">MKKREGKIIWTVYFDSLKPRDKGRRVPKVLSVEKPRVDELVLAAKNAGYTDVLIESDKKFPAFWYESEGRIIVRTADRKSVVLKKIAVELVKLRREPKKK</sequence>
<keyword evidence="1 4" id="KW-0963">Cytoplasm</keyword>
<dbReference type="GO" id="GO:0008312">
    <property type="term" value="F:7S RNA binding"/>
    <property type="evidence" value="ECO:0007669"/>
    <property type="project" value="UniProtKB-UniRule"/>
</dbReference>
<evidence type="ECO:0000256" key="2">
    <source>
        <dbReference type="ARBA" id="ARBA00023135"/>
    </source>
</evidence>
<comment type="subcellular location">
    <subcellularLocation>
        <location evidence="4">Cytoplasm</location>
    </subcellularLocation>
</comment>
<protein>
    <recommendedName>
        <fullName evidence="4">Signal recognition particle 19 kDa protein</fullName>
        <shortName evidence="4">SRP19</shortName>
    </recommendedName>
</protein>
<keyword evidence="6" id="KW-1185">Reference proteome</keyword>
<proteinExistence type="inferred from homology"/>
<dbReference type="Gene3D" id="3.30.56.30">
    <property type="entry name" value="Signal recognition particle, SRP19-like subunit"/>
    <property type="match status" value="1"/>
</dbReference>
<evidence type="ECO:0000256" key="4">
    <source>
        <dbReference type="HAMAP-Rule" id="MF_00305"/>
    </source>
</evidence>
<comment type="function">
    <text evidence="4">Involved in targeting and insertion of nascent membrane proteins into the cytoplasmic membrane. Binds directly to 7S RNA and mediates binding of the 54 kDa subunit of the SRP.</text>
</comment>
<dbReference type="InterPro" id="IPR002778">
    <property type="entry name" value="Signal_recog_particle_SRP19"/>
</dbReference>
<dbReference type="KEGG" id="thf:MA03_08160"/>
<evidence type="ECO:0000313" key="6">
    <source>
        <dbReference type="Proteomes" id="UP000067434"/>
    </source>
</evidence>
<gene>
    <name evidence="4" type="primary">srp19</name>
    <name evidence="5" type="ORF">MA03_08160</name>
</gene>
<dbReference type="InterPro" id="IPR022938">
    <property type="entry name" value="SRP19_arc-type"/>
</dbReference>
<accession>A0A0F7CLD2</accession>
<evidence type="ECO:0000256" key="1">
    <source>
        <dbReference type="ARBA" id="ARBA00022490"/>
    </source>
</evidence>
<keyword evidence="2 4" id="KW-0733">Signal recognition particle</keyword>
<dbReference type="STRING" id="1550241.MA03_08160"/>
<organism evidence="5 6">
    <name type="scientific">Infirmifilum uzonense</name>
    <dbReference type="NCBI Taxonomy" id="1550241"/>
    <lineage>
        <taxon>Archaea</taxon>
        <taxon>Thermoproteota</taxon>
        <taxon>Thermoprotei</taxon>
        <taxon>Thermofilales</taxon>
        <taxon>Thermofilaceae</taxon>
        <taxon>Infirmifilum</taxon>
    </lineage>
</organism>
<evidence type="ECO:0000256" key="3">
    <source>
        <dbReference type="ARBA" id="ARBA00023274"/>
    </source>
</evidence>
<dbReference type="GO" id="GO:0048500">
    <property type="term" value="C:signal recognition particle"/>
    <property type="evidence" value="ECO:0007669"/>
    <property type="project" value="UniProtKB-UniRule"/>
</dbReference>
<keyword evidence="4" id="KW-0694">RNA-binding</keyword>
<evidence type="ECO:0000313" key="5">
    <source>
        <dbReference type="EMBL" id="AKG39206.1"/>
    </source>
</evidence>
<name>A0A0F7CLD2_9CREN</name>
<dbReference type="GeneID" id="25402197"/>
<dbReference type="SUPFAM" id="SSF69695">
    <property type="entry name" value="SRP19"/>
    <property type="match status" value="1"/>
</dbReference>
<comment type="similarity">
    <text evidence="4">Belongs to the SRP19 family.</text>
</comment>
<keyword evidence="3 4" id="KW-0687">Ribonucleoprotein</keyword>
<dbReference type="HAMAP" id="MF_00305">
    <property type="entry name" value="SRP19"/>
    <property type="match status" value="1"/>
</dbReference>
<dbReference type="InterPro" id="IPR036521">
    <property type="entry name" value="SRP19-like_sf"/>
</dbReference>
<reference evidence="5 6" key="1">
    <citation type="journal article" date="2015" name="Stand. Genomic Sci.">
        <title>Complete genome sequence of and proposal of Thermofilum uzonense sp. nov. a novel hyperthermophilic crenarchaeon and emended description of the genus Thermofilum.</title>
        <authorList>
            <person name="Toshchakov S.V."/>
            <person name="Korzhenkov A.A."/>
            <person name="Samarov N.I."/>
            <person name="Mazunin I.O."/>
            <person name="Mozhey O.I."/>
            <person name="Shmyr I.S."/>
            <person name="Derbikova K.S."/>
            <person name="Taranov E.A."/>
            <person name="Dominova I.N."/>
            <person name="Bonch-Osmolovskaya E.A."/>
            <person name="Patrushev M.V."/>
            <person name="Podosokorskaya O.A."/>
            <person name="Kublanov I.V."/>
        </authorList>
    </citation>
    <scope>NUCLEOTIDE SEQUENCE [LARGE SCALE GENOMIC DNA]</scope>
    <source>
        <strain evidence="5 6">1807-2</strain>
    </source>
</reference>
<dbReference type="PATRIC" id="fig|1550241.5.peg.1689"/>